<accession>A0A8S5S837</accession>
<organism evidence="1">
    <name type="scientific">Siphoviridae sp. ctBrh2</name>
    <dbReference type="NCBI Taxonomy" id="2827804"/>
    <lineage>
        <taxon>Viruses</taxon>
        <taxon>Duplodnaviria</taxon>
        <taxon>Heunggongvirae</taxon>
        <taxon>Uroviricota</taxon>
        <taxon>Caudoviricetes</taxon>
    </lineage>
</organism>
<proteinExistence type="predicted"/>
<reference evidence="1" key="1">
    <citation type="journal article" date="2021" name="Proc. Natl. Acad. Sci. U.S.A.">
        <title>A Catalog of Tens of Thousands of Viruses from Human Metagenomes Reveals Hidden Associations with Chronic Diseases.</title>
        <authorList>
            <person name="Tisza M.J."/>
            <person name="Buck C.B."/>
        </authorList>
    </citation>
    <scope>NUCLEOTIDE SEQUENCE</scope>
    <source>
        <strain evidence="1">CtBrh2</strain>
    </source>
</reference>
<name>A0A8S5S837_9CAUD</name>
<dbReference type="EMBL" id="BK032545">
    <property type="protein sequence ID" value="DAF46847.1"/>
    <property type="molecule type" value="Genomic_DNA"/>
</dbReference>
<protein>
    <submittedName>
        <fullName evidence="1">Uncharacterized protein</fullName>
    </submittedName>
</protein>
<sequence>MTPTQENIRKLSDKDLIWQKKIVASHLKRITLRDQWLTEEMERSSKDEQTRID</sequence>
<evidence type="ECO:0000313" key="1">
    <source>
        <dbReference type="EMBL" id="DAF46847.1"/>
    </source>
</evidence>